<dbReference type="RefSeq" id="WP_395417048.1">
    <property type="nucleotide sequence ID" value="NZ_JBIPKE010000015.1"/>
</dbReference>
<dbReference type="Proteomes" id="UP001610063">
    <property type="component" value="Unassembled WGS sequence"/>
</dbReference>
<gene>
    <name evidence="1" type="ORF">ACHKAR_08565</name>
</gene>
<keyword evidence="2" id="KW-1185">Reference proteome</keyword>
<protein>
    <recommendedName>
        <fullName evidence="3">General stress protein CsbD</fullName>
    </recommendedName>
</protein>
<evidence type="ECO:0000313" key="2">
    <source>
        <dbReference type="Proteomes" id="UP001610063"/>
    </source>
</evidence>
<accession>A0ABW7N7N1</accession>
<sequence length="61" mass="7517">MDIIRSWREQKVMLKWRYPILQDLDFVFEEGEREKMYSKLATKLNKTRSELEVLFADLQLH</sequence>
<comment type="caution">
    <text evidence="1">The sequence shown here is derived from an EMBL/GenBank/DDBJ whole genome shotgun (WGS) entry which is preliminary data.</text>
</comment>
<dbReference type="EMBL" id="JBIPKE010000015">
    <property type="protein sequence ID" value="MFH6983487.1"/>
    <property type="molecule type" value="Genomic_DNA"/>
</dbReference>
<name>A0ABW7N7N1_9BACT</name>
<reference evidence="1 2" key="1">
    <citation type="journal article" date="2013" name="Int. J. Syst. Evol. Microbiol.">
        <title>Marinoscillum luteum sp. nov., isolated from marine sediment.</title>
        <authorList>
            <person name="Cha I.T."/>
            <person name="Park S.J."/>
            <person name="Kim S.J."/>
            <person name="Kim J.G."/>
            <person name="Jung M.Y."/>
            <person name="Shin K.S."/>
            <person name="Kwon K.K."/>
            <person name="Yang S.H."/>
            <person name="Seo Y.S."/>
            <person name="Rhee S.K."/>
        </authorList>
    </citation>
    <scope>NUCLEOTIDE SEQUENCE [LARGE SCALE GENOMIC DNA]</scope>
    <source>
        <strain evidence="1 2">KCTC 23939</strain>
    </source>
</reference>
<evidence type="ECO:0008006" key="3">
    <source>
        <dbReference type="Google" id="ProtNLM"/>
    </source>
</evidence>
<organism evidence="1 2">
    <name type="scientific">Marinoscillum luteum</name>
    <dbReference type="NCBI Taxonomy" id="861051"/>
    <lineage>
        <taxon>Bacteria</taxon>
        <taxon>Pseudomonadati</taxon>
        <taxon>Bacteroidota</taxon>
        <taxon>Cytophagia</taxon>
        <taxon>Cytophagales</taxon>
        <taxon>Reichenbachiellaceae</taxon>
        <taxon>Marinoscillum</taxon>
    </lineage>
</organism>
<evidence type="ECO:0000313" key="1">
    <source>
        <dbReference type="EMBL" id="MFH6983487.1"/>
    </source>
</evidence>
<proteinExistence type="predicted"/>